<gene>
    <name evidence="2" type="primary">PARPA_07989.1 scaffold 31073</name>
</gene>
<keyword evidence="3" id="KW-1185">Reference proteome</keyword>
<dbReference type="EMBL" id="LN730558">
    <property type="protein sequence ID" value="CEP13854.1"/>
    <property type="molecule type" value="Genomic_DNA"/>
</dbReference>
<name>A0A0B7N8U4_9FUNG</name>
<dbReference type="PANTHER" id="PTHR32428:SF2">
    <property type="entry name" value="TARGET OF RAPAMYCIN COMPLEX 2 SUBUNIT BIT61-RELATED"/>
    <property type="match status" value="1"/>
</dbReference>
<feature type="region of interest" description="Disordered" evidence="1">
    <location>
        <begin position="1"/>
        <end position="130"/>
    </location>
</feature>
<reference evidence="2 3" key="1">
    <citation type="submission" date="2014-09" db="EMBL/GenBank/DDBJ databases">
        <authorList>
            <person name="Ellenberger Sabrina"/>
        </authorList>
    </citation>
    <scope>NUCLEOTIDE SEQUENCE [LARGE SCALE GENOMIC DNA]</scope>
    <source>
        <strain evidence="2 3">CBS 412.66</strain>
    </source>
</reference>
<organism evidence="2 3">
    <name type="scientific">Parasitella parasitica</name>
    <dbReference type="NCBI Taxonomy" id="35722"/>
    <lineage>
        <taxon>Eukaryota</taxon>
        <taxon>Fungi</taxon>
        <taxon>Fungi incertae sedis</taxon>
        <taxon>Mucoromycota</taxon>
        <taxon>Mucoromycotina</taxon>
        <taxon>Mucoromycetes</taxon>
        <taxon>Mucorales</taxon>
        <taxon>Mucorineae</taxon>
        <taxon>Mucoraceae</taxon>
        <taxon>Parasitella</taxon>
    </lineage>
</organism>
<feature type="compositionally biased region" description="Polar residues" evidence="1">
    <location>
        <begin position="48"/>
        <end position="67"/>
    </location>
</feature>
<feature type="region of interest" description="Disordered" evidence="1">
    <location>
        <begin position="526"/>
        <end position="545"/>
    </location>
</feature>
<dbReference type="AlphaFoldDB" id="A0A0B7N8U4"/>
<evidence type="ECO:0000313" key="2">
    <source>
        <dbReference type="EMBL" id="CEP13854.1"/>
    </source>
</evidence>
<dbReference type="PANTHER" id="PTHR32428">
    <property type="entry name" value="TARGET OF RAPAMYCIN COMPLEX 2 SUBUNIT BIT61-RELATED"/>
    <property type="match status" value="1"/>
</dbReference>
<feature type="compositionally biased region" description="Polar residues" evidence="1">
    <location>
        <begin position="160"/>
        <end position="169"/>
    </location>
</feature>
<feature type="compositionally biased region" description="Low complexity" evidence="1">
    <location>
        <begin position="85"/>
        <end position="98"/>
    </location>
</feature>
<feature type="region of interest" description="Disordered" evidence="1">
    <location>
        <begin position="153"/>
        <end position="184"/>
    </location>
</feature>
<protein>
    <submittedName>
        <fullName evidence="2">Uncharacterized protein</fullName>
    </submittedName>
</protein>
<proteinExistence type="predicted"/>
<feature type="compositionally biased region" description="Low complexity" evidence="1">
    <location>
        <begin position="170"/>
        <end position="184"/>
    </location>
</feature>
<dbReference type="OrthoDB" id="2290221at2759"/>
<sequence length="1118" mass="126322">MVSPSIYDAPLPPLPIEKDDANDKASAALSSSSNSSSSLSASFDNANTSGTTIQPNPTRSLSATTPTMRPPPSGGGSQNKRHSVRSMSGSSPSSGSGSVYARQASTTSLDRSISQPAQKPTSPITSPSIHKSLTALDAKSITRDMEKSIFYTKGGDDVISPTSPTHSSAQQQQQHQQQQQQQQQNFYFGSNTASSISFQSMAAATGPSNFQYHRQNSLSNATLPPALNHHINTAQGDAWQTLCVRVLPLFNGEGVQGTIEDLNDLLRRCLSESITAKFYHDIEALLRDGMFTLNAKMFGVTDEKLLDRLVEQWSFFFTYALPYFEAVFLPLRTDVRYRSPDEAEMWNVRNMALRSFRDNVILLQTKRLEDVFNKLFTDFGSSQNPAATAAKMLQMTSLLASSPDHNEEIERVLSNLKANWKIMMTKGDRRGFAGVRKVKPLRSDMTNHIKHRRKCVRPDLNFKCSRCERLGKICQQPAKQEEQPDEQYGCGQVEDDQDIDSLKNQVEQLEAAVCFMERQLQVHRSSNTANLSRRNKNEFSIANGNSKPLSELSKTMIQSLFHNWKFKIENGSFQIETGIRNITELLQFDPSITYLSPLGSHRERSMAWSSSSSSSSSSNSSDNEGGDSFYRGSDAGIIMTFGKEGTGSLIPFTIKVLTRCINTNPSSSPSSLLLPSILLLDPHSLVDQLLNIYFRCHNIYDPLVHESSYRKKLATVKDPLTDLVTLGICSYVCSTPCKHLQFSPRERRNMGDFFHAKARNIIMDQFDEHDKRLENAIGINLQIQYMHVTLKYAECRQLVSMAYQILLDLRRDYPEYQASGFQECFEGSSHAGQYTYTKQENPITDVDKMLFARHITLSMSTSKLMDFIANDFSDNLCFHFPTWKYMEDEPDETKRFVRSQNWVINLYNHEFVRNFMGQIHRVHIGRTCTLSFESIIRIEDVIREWASAMPAEFQLCDNLYDWELCYKAIDQPKSLSNYGQELSSRVQEHSLTKALESCKLLLHAIHRLAVANPDSCNYLLSASEFLFHALDVLELLSLSPNKHVAKEARIMMKSCLDELDAIKFTQGHQVPREDLTSPLVANTINMLNGGKFDIDYYDRFPHPWFAMMYDASHFISSQ</sequence>
<accession>A0A0B7N8U4</accession>
<dbReference type="STRING" id="35722.A0A0B7N8U4"/>
<evidence type="ECO:0000313" key="3">
    <source>
        <dbReference type="Proteomes" id="UP000054107"/>
    </source>
</evidence>
<feature type="compositionally biased region" description="Polar residues" evidence="1">
    <location>
        <begin position="103"/>
        <end position="130"/>
    </location>
</feature>
<dbReference type="Proteomes" id="UP000054107">
    <property type="component" value="Unassembled WGS sequence"/>
</dbReference>
<dbReference type="Pfam" id="PF08539">
    <property type="entry name" value="HbrB"/>
    <property type="match status" value="1"/>
</dbReference>
<dbReference type="GO" id="GO:0038203">
    <property type="term" value="P:TORC2 signaling"/>
    <property type="evidence" value="ECO:0007669"/>
    <property type="project" value="TreeGrafter"/>
</dbReference>
<evidence type="ECO:0000256" key="1">
    <source>
        <dbReference type="SAM" id="MobiDB-lite"/>
    </source>
</evidence>
<dbReference type="InterPro" id="IPR013745">
    <property type="entry name" value="Bit61/PRR5"/>
</dbReference>
<dbReference type="GO" id="GO:0031932">
    <property type="term" value="C:TORC2 complex"/>
    <property type="evidence" value="ECO:0007669"/>
    <property type="project" value="TreeGrafter"/>
</dbReference>
<feature type="compositionally biased region" description="Low complexity" evidence="1">
    <location>
        <begin position="24"/>
        <end position="47"/>
    </location>
</feature>
<dbReference type="CDD" id="cd12148">
    <property type="entry name" value="fungal_TF_MHR"/>
    <property type="match status" value="1"/>
</dbReference>